<proteinExistence type="inferred from homology"/>
<comment type="caution">
    <text evidence="6">The sequence shown here is derived from an EMBL/GenBank/DDBJ whole genome shotgun (WGS) entry which is preliminary data.</text>
</comment>
<dbReference type="EMBL" id="JBBNAF010000003">
    <property type="protein sequence ID" value="KAK9161573.1"/>
    <property type="molecule type" value="Genomic_DNA"/>
</dbReference>
<dbReference type="Gene3D" id="3.20.20.80">
    <property type="entry name" value="Glycosidases"/>
    <property type="match status" value="1"/>
</dbReference>
<evidence type="ECO:0000256" key="5">
    <source>
        <dbReference type="RuleBase" id="RU003690"/>
    </source>
</evidence>
<evidence type="ECO:0000256" key="3">
    <source>
        <dbReference type="ARBA" id="ARBA00022801"/>
    </source>
</evidence>
<dbReference type="FunFam" id="3.20.20.80:FF:000069">
    <property type="entry name" value="Beta-glucosidase 1"/>
    <property type="match status" value="1"/>
</dbReference>
<evidence type="ECO:0000256" key="1">
    <source>
        <dbReference type="ARBA" id="ARBA00010838"/>
    </source>
</evidence>
<dbReference type="PRINTS" id="PR00131">
    <property type="entry name" value="GLHYDRLASE1"/>
</dbReference>
<dbReference type="Proteomes" id="UP001420932">
    <property type="component" value="Unassembled WGS sequence"/>
</dbReference>
<keyword evidence="4" id="KW-0325">Glycoprotein</keyword>
<reference evidence="6 7" key="1">
    <citation type="submission" date="2024-01" db="EMBL/GenBank/DDBJ databases">
        <title>Genome assemblies of Stephania.</title>
        <authorList>
            <person name="Yang L."/>
        </authorList>
    </citation>
    <scope>NUCLEOTIDE SEQUENCE [LARGE SCALE GENOMIC DNA]</scope>
    <source>
        <strain evidence="6">YNDBR</strain>
        <tissue evidence="6">Leaf</tissue>
    </source>
</reference>
<gene>
    <name evidence="6" type="ORF">Syun_007914</name>
</gene>
<evidence type="ECO:0000256" key="4">
    <source>
        <dbReference type="ARBA" id="ARBA00023180"/>
    </source>
</evidence>
<dbReference type="PANTHER" id="PTHR10353:SF29">
    <property type="entry name" value="BETA-GLUCOSIDASE 11"/>
    <property type="match status" value="1"/>
</dbReference>
<dbReference type="GO" id="GO:0008422">
    <property type="term" value="F:beta-glucosidase activity"/>
    <property type="evidence" value="ECO:0007669"/>
    <property type="project" value="TreeGrafter"/>
</dbReference>
<organism evidence="6 7">
    <name type="scientific">Stephania yunnanensis</name>
    <dbReference type="NCBI Taxonomy" id="152371"/>
    <lineage>
        <taxon>Eukaryota</taxon>
        <taxon>Viridiplantae</taxon>
        <taxon>Streptophyta</taxon>
        <taxon>Embryophyta</taxon>
        <taxon>Tracheophyta</taxon>
        <taxon>Spermatophyta</taxon>
        <taxon>Magnoliopsida</taxon>
        <taxon>Ranunculales</taxon>
        <taxon>Menispermaceae</taxon>
        <taxon>Menispermoideae</taxon>
        <taxon>Cissampelideae</taxon>
        <taxon>Stephania</taxon>
    </lineage>
</organism>
<dbReference type="Pfam" id="PF00232">
    <property type="entry name" value="Glyco_hydro_1"/>
    <property type="match status" value="1"/>
</dbReference>
<protein>
    <recommendedName>
        <fullName evidence="8">Beta-glucosidase</fullName>
    </recommendedName>
</protein>
<dbReference type="PANTHER" id="PTHR10353">
    <property type="entry name" value="GLYCOSYL HYDROLASE"/>
    <property type="match status" value="1"/>
</dbReference>
<sequence>MGLGLTTQKFSRDDFPPKPHFVFGSGTSAFQVEGAEAEDGRTPSVWDSFAQSEKNKRGVDCCDGYHKYKEDVQLMVATGLEAYRFSISWSRLIPNGRGSVNPKGLQFYNNFINELVSNGIQPHATLIHYDLPQALEDEYGGWLNGKIVKDFTAYADVCFREFGDRVSYWITNNEANVYALGAYDTGIFPPYRCSAPFGISCKAGNSSTEPYIVAHNALLAHASAARLYKRKYQLTQQGFIGINIYMFWFIPFTNATKDAIATQRAYDFYVGWFMDPLVFGDYPDVVKQNAGTRIPSFTPEESKLVKGSWDFFGLNHYTTLYVGDDSGSLKMEQRDVVMDMAAKFSDTLDEVPPGEFHISPEGMKGSLEYLKQHYGNPPVYVHENGQRTFRNASLYDTSRVKYLESYIGSMLEAMRNGSNTKGYFTWSFIDLFELLDGYESSFGLYYVDLNDPDLKRYPKLSAHWYSSFLKGEGRRDHDITEVEKNSSAHFN</sequence>
<keyword evidence="3" id="KW-0378">Hydrolase</keyword>
<dbReference type="PROSITE" id="PS00653">
    <property type="entry name" value="GLYCOSYL_HYDROL_F1_2"/>
    <property type="match status" value="1"/>
</dbReference>
<evidence type="ECO:0008006" key="8">
    <source>
        <dbReference type="Google" id="ProtNLM"/>
    </source>
</evidence>
<accession>A0AAP0PZ79</accession>
<dbReference type="SUPFAM" id="SSF51445">
    <property type="entry name" value="(Trans)glycosidases"/>
    <property type="match status" value="1"/>
</dbReference>
<name>A0AAP0PZ79_9MAGN</name>
<dbReference type="InterPro" id="IPR001360">
    <property type="entry name" value="Glyco_hydro_1"/>
</dbReference>
<dbReference type="AlphaFoldDB" id="A0AAP0PZ79"/>
<evidence type="ECO:0000256" key="2">
    <source>
        <dbReference type="ARBA" id="ARBA00022729"/>
    </source>
</evidence>
<comment type="similarity">
    <text evidence="1 5">Belongs to the glycosyl hydrolase 1 family.</text>
</comment>
<keyword evidence="7" id="KW-1185">Reference proteome</keyword>
<evidence type="ECO:0000313" key="7">
    <source>
        <dbReference type="Proteomes" id="UP001420932"/>
    </source>
</evidence>
<dbReference type="InterPro" id="IPR017853">
    <property type="entry name" value="GH"/>
</dbReference>
<evidence type="ECO:0000313" key="6">
    <source>
        <dbReference type="EMBL" id="KAK9161573.1"/>
    </source>
</evidence>
<dbReference type="InterPro" id="IPR033132">
    <property type="entry name" value="GH_1_N_CS"/>
</dbReference>
<dbReference type="GO" id="GO:0005975">
    <property type="term" value="P:carbohydrate metabolic process"/>
    <property type="evidence" value="ECO:0007669"/>
    <property type="project" value="InterPro"/>
</dbReference>
<keyword evidence="2" id="KW-0732">Signal</keyword>